<evidence type="ECO:0000313" key="2">
    <source>
        <dbReference type="Proteomes" id="UP000664132"/>
    </source>
</evidence>
<dbReference type="OrthoDB" id="10342190at2759"/>
<gene>
    <name evidence="1" type="ORF">IFR04_004898</name>
</gene>
<proteinExistence type="predicted"/>
<reference evidence="1" key="1">
    <citation type="submission" date="2021-02" db="EMBL/GenBank/DDBJ databases">
        <title>Genome sequence Cadophora malorum strain M34.</title>
        <authorList>
            <person name="Stefanovic E."/>
            <person name="Vu D."/>
            <person name="Scully C."/>
            <person name="Dijksterhuis J."/>
            <person name="Roader J."/>
            <person name="Houbraken J."/>
        </authorList>
    </citation>
    <scope>NUCLEOTIDE SEQUENCE</scope>
    <source>
        <strain evidence="1">M34</strain>
    </source>
</reference>
<sequence>MIAPLQEFQIEIMRISFLPPYSVIKHDVFYRLRGSKCPLTDRWTSFVGLRRELLALRPMPPEQYQTTLENKFLPDNEVRDIGKYCDITSSKQQIKPSTMDELLQPRGTEDV</sequence>
<dbReference type="AlphaFoldDB" id="A0A8H7WBR8"/>
<comment type="caution">
    <text evidence="1">The sequence shown here is derived from an EMBL/GenBank/DDBJ whole genome shotgun (WGS) entry which is preliminary data.</text>
</comment>
<protein>
    <submittedName>
        <fullName evidence="1">Uncharacterized protein</fullName>
    </submittedName>
</protein>
<dbReference type="Proteomes" id="UP000664132">
    <property type="component" value="Unassembled WGS sequence"/>
</dbReference>
<dbReference type="EMBL" id="JAFJYH010000057">
    <property type="protein sequence ID" value="KAG4421919.1"/>
    <property type="molecule type" value="Genomic_DNA"/>
</dbReference>
<name>A0A8H7WBR8_9HELO</name>
<keyword evidence="2" id="KW-1185">Reference proteome</keyword>
<organism evidence="1 2">
    <name type="scientific">Cadophora malorum</name>
    <dbReference type="NCBI Taxonomy" id="108018"/>
    <lineage>
        <taxon>Eukaryota</taxon>
        <taxon>Fungi</taxon>
        <taxon>Dikarya</taxon>
        <taxon>Ascomycota</taxon>
        <taxon>Pezizomycotina</taxon>
        <taxon>Leotiomycetes</taxon>
        <taxon>Helotiales</taxon>
        <taxon>Ploettnerulaceae</taxon>
        <taxon>Cadophora</taxon>
    </lineage>
</organism>
<evidence type="ECO:0000313" key="1">
    <source>
        <dbReference type="EMBL" id="KAG4421919.1"/>
    </source>
</evidence>
<accession>A0A8H7WBR8</accession>